<organism evidence="5 6">
    <name type="scientific">Alteribacillus bidgolensis</name>
    <dbReference type="NCBI Taxonomy" id="930129"/>
    <lineage>
        <taxon>Bacteria</taxon>
        <taxon>Bacillati</taxon>
        <taxon>Bacillota</taxon>
        <taxon>Bacilli</taxon>
        <taxon>Bacillales</taxon>
        <taxon>Bacillaceae</taxon>
        <taxon>Alteribacillus</taxon>
    </lineage>
</organism>
<evidence type="ECO:0000256" key="2">
    <source>
        <dbReference type="ARBA" id="ARBA00023125"/>
    </source>
</evidence>
<accession>A0A1G8K9T4</accession>
<dbReference type="InterPro" id="IPR014710">
    <property type="entry name" value="RmlC-like_jellyroll"/>
</dbReference>
<evidence type="ECO:0000313" key="5">
    <source>
        <dbReference type="EMBL" id="SDI40218.1"/>
    </source>
</evidence>
<feature type="domain" description="HTH araC/xylS-type" evidence="4">
    <location>
        <begin position="193"/>
        <end position="291"/>
    </location>
</feature>
<evidence type="ECO:0000256" key="1">
    <source>
        <dbReference type="ARBA" id="ARBA00023015"/>
    </source>
</evidence>
<dbReference type="InterPro" id="IPR018060">
    <property type="entry name" value="HTH_AraC"/>
</dbReference>
<dbReference type="AlphaFoldDB" id="A0A1G8K9T4"/>
<evidence type="ECO:0000256" key="3">
    <source>
        <dbReference type="ARBA" id="ARBA00023163"/>
    </source>
</evidence>
<sequence>MTLINFVSGKIILNQMVNRIDQNGAAFKIHYWGAMPEHYNTLRHKHSFFEVCYVLEGEGVYLDGNHTYPLQGNTMFISRPNVSHQLKSEKGLFLIHVAFELIESESSQEWINIIEDAKQCPKVIVQINEEYIAAMLWKSLFIQATKAEHPFFEETLTNLAGNLIISLLETFVPLSQKGKQKSLIAPSSSPLLKQVKLHIRDNLSGSLKLTDVASHFHVSSRHLSRIFVSELGVSYSEFVQNERIQKAASLLKTTDLSISDIAFESGFSSVHYFTRVFASIMRDPPGRFRSLYTNLKTTEFTDY</sequence>
<dbReference type="InterPro" id="IPR009057">
    <property type="entry name" value="Homeodomain-like_sf"/>
</dbReference>
<evidence type="ECO:0000313" key="6">
    <source>
        <dbReference type="Proteomes" id="UP000199017"/>
    </source>
</evidence>
<dbReference type="EMBL" id="FNDU01000007">
    <property type="protein sequence ID" value="SDI40218.1"/>
    <property type="molecule type" value="Genomic_DNA"/>
</dbReference>
<protein>
    <submittedName>
        <fullName evidence="5">Transcriptional regulator, AraC family</fullName>
    </submittedName>
</protein>
<dbReference type="Pfam" id="PF02311">
    <property type="entry name" value="AraC_binding"/>
    <property type="match status" value="1"/>
</dbReference>
<proteinExistence type="predicted"/>
<dbReference type="RefSeq" id="WP_091585575.1">
    <property type="nucleotide sequence ID" value="NZ_FNDU01000007.1"/>
</dbReference>
<gene>
    <name evidence="5" type="ORF">SAMN05216352_107127</name>
</gene>
<dbReference type="STRING" id="930129.SAMN05216352_107127"/>
<keyword evidence="2" id="KW-0238">DNA-binding</keyword>
<dbReference type="OrthoDB" id="149040at2"/>
<dbReference type="SMART" id="SM00342">
    <property type="entry name" value="HTH_ARAC"/>
    <property type="match status" value="1"/>
</dbReference>
<dbReference type="InterPro" id="IPR003313">
    <property type="entry name" value="AraC-bd"/>
</dbReference>
<dbReference type="SUPFAM" id="SSF51215">
    <property type="entry name" value="Regulatory protein AraC"/>
    <property type="match status" value="1"/>
</dbReference>
<dbReference type="Pfam" id="PF12833">
    <property type="entry name" value="HTH_18"/>
    <property type="match status" value="1"/>
</dbReference>
<reference evidence="5 6" key="1">
    <citation type="submission" date="2016-10" db="EMBL/GenBank/DDBJ databases">
        <authorList>
            <person name="de Groot N.N."/>
        </authorList>
    </citation>
    <scope>NUCLEOTIDE SEQUENCE [LARGE SCALE GENOMIC DNA]</scope>
    <source>
        <strain evidence="6">P4B,CCM 7963,CECT 7998,DSM 25260,IBRC-M 10614,KCTC 13821</strain>
    </source>
</reference>
<dbReference type="GO" id="GO:0003700">
    <property type="term" value="F:DNA-binding transcription factor activity"/>
    <property type="evidence" value="ECO:0007669"/>
    <property type="project" value="InterPro"/>
</dbReference>
<dbReference type="PROSITE" id="PS00041">
    <property type="entry name" value="HTH_ARAC_FAMILY_1"/>
    <property type="match status" value="1"/>
</dbReference>
<name>A0A1G8K9T4_9BACI</name>
<dbReference type="Proteomes" id="UP000199017">
    <property type="component" value="Unassembled WGS sequence"/>
</dbReference>
<dbReference type="PANTHER" id="PTHR43280:SF28">
    <property type="entry name" value="HTH-TYPE TRANSCRIPTIONAL ACTIVATOR RHAS"/>
    <property type="match status" value="1"/>
</dbReference>
<dbReference type="InterPro" id="IPR018062">
    <property type="entry name" value="HTH_AraC-typ_CS"/>
</dbReference>
<dbReference type="Gene3D" id="1.10.10.60">
    <property type="entry name" value="Homeodomain-like"/>
    <property type="match status" value="2"/>
</dbReference>
<keyword evidence="6" id="KW-1185">Reference proteome</keyword>
<dbReference type="PANTHER" id="PTHR43280">
    <property type="entry name" value="ARAC-FAMILY TRANSCRIPTIONAL REGULATOR"/>
    <property type="match status" value="1"/>
</dbReference>
<dbReference type="Gene3D" id="2.60.120.10">
    <property type="entry name" value="Jelly Rolls"/>
    <property type="match status" value="1"/>
</dbReference>
<dbReference type="InterPro" id="IPR037923">
    <property type="entry name" value="HTH-like"/>
</dbReference>
<keyword evidence="1" id="KW-0805">Transcription regulation</keyword>
<dbReference type="PROSITE" id="PS01124">
    <property type="entry name" value="HTH_ARAC_FAMILY_2"/>
    <property type="match status" value="1"/>
</dbReference>
<keyword evidence="3" id="KW-0804">Transcription</keyword>
<dbReference type="SUPFAM" id="SSF46689">
    <property type="entry name" value="Homeodomain-like"/>
    <property type="match status" value="2"/>
</dbReference>
<dbReference type="GO" id="GO:0043565">
    <property type="term" value="F:sequence-specific DNA binding"/>
    <property type="evidence" value="ECO:0007669"/>
    <property type="project" value="InterPro"/>
</dbReference>
<evidence type="ECO:0000259" key="4">
    <source>
        <dbReference type="PROSITE" id="PS01124"/>
    </source>
</evidence>